<sequence length="280" mass="33383">MTAALISSPEDEIFMDKEELLREEHTKLVSEIEAISQEMSEIQNELLITEHLIQEQEVKNNECNLYLVKKKAKRLANTITLKDYHVFTLNELKEDRNEMLSMYAKRKLELRDVLLQEKNLLKHFKEELVSTTDIQLIRQKQESEIERLENEIKASRTFQSEQLNQFKEMSKQKQLKLENEALVVLDNVTKESKKITNNLIVEYVNKICKENEELYQDILSRLDKIKVMEIEKSNLQRQNDEIKRNRMFSKDLEYLEYKRSEGLSLLNKINMIFLEIVIQL</sequence>
<evidence type="ECO:0000259" key="3">
    <source>
        <dbReference type="Pfam" id="PF14988"/>
    </source>
</evidence>
<evidence type="ECO:0000256" key="2">
    <source>
        <dbReference type="SAM" id="Coils"/>
    </source>
</evidence>
<dbReference type="AlphaFoldDB" id="A0A4Z2CTZ2"/>
<dbReference type="PANTHER" id="PTHR14845">
    <property type="entry name" value="COILED-COIL DOMAIN-CONTAINING 166"/>
    <property type="match status" value="1"/>
</dbReference>
<keyword evidence="1 2" id="KW-0175">Coiled coil</keyword>
<keyword evidence="5" id="KW-1185">Reference proteome</keyword>
<feature type="domain" description="DUF4515" evidence="3">
    <location>
        <begin position="66"/>
        <end position="249"/>
    </location>
</feature>
<evidence type="ECO:0000256" key="1">
    <source>
        <dbReference type="ARBA" id="ARBA00023054"/>
    </source>
</evidence>
<dbReference type="Proteomes" id="UP000311919">
    <property type="component" value="Unassembled WGS sequence"/>
</dbReference>
<evidence type="ECO:0000313" key="4">
    <source>
        <dbReference type="EMBL" id="TNN07752.1"/>
    </source>
</evidence>
<comment type="caution">
    <text evidence="4">The sequence shown here is derived from an EMBL/GenBank/DDBJ whole genome shotgun (WGS) entry which is preliminary data.</text>
</comment>
<evidence type="ECO:0000313" key="5">
    <source>
        <dbReference type="Proteomes" id="UP000311919"/>
    </source>
</evidence>
<reference evidence="4 5" key="1">
    <citation type="submission" date="2019-03" db="EMBL/GenBank/DDBJ databases">
        <title>An improved genome assembly of the fluke Schistosoma japonicum.</title>
        <authorList>
            <person name="Hu W."/>
            <person name="Luo F."/>
            <person name="Yin M."/>
            <person name="Mo X."/>
            <person name="Sun C."/>
            <person name="Wu Q."/>
            <person name="Zhu B."/>
            <person name="Xiang M."/>
            <person name="Wang J."/>
            <person name="Wang Y."/>
            <person name="Zhang T."/>
            <person name="Xu B."/>
            <person name="Zheng H."/>
            <person name="Feng Z."/>
        </authorList>
    </citation>
    <scope>NUCLEOTIDE SEQUENCE [LARGE SCALE GENOMIC DNA]</scope>
    <source>
        <strain evidence="4">HuSjv2</strain>
        <tissue evidence="4">Worms</tissue>
    </source>
</reference>
<dbReference type="Pfam" id="PF14988">
    <property type="entry name" value="DUF4515"/>
    <property type="match status" value="1"/>
</dbReference>
<dbReference type="OrthoDB" id="2129492at2759"/>
<protein>
    <recommendedName>
        <fullName evidence="3">DUF4515 domain-containing protein</fullName>
    </recommendedName>
</protein>
<feature type="coiled-coil region" evidence="2">
    <location>
        <begin position="131"/>
        <end position="158"/>
    </location>
</feature>
<proteinExistence type="predicted"/>
<dbReference type="EMBL" id="SKCS01000422">
    <property type="protein sequence ID" value="TNN07752.1"/>
    <property type="molecule type" value="Genomic_DNA"/>
</dbReference>
<gene>
    <name evidence="4" type="ORF">EWB00_007514</name>
</gene>
<name>A0A4Z2CTZ2_SCHJA</name>
<organism evidence="4 5">
    <name type="scientific">Schistosoma japonicum</name>
    <name type="common">Blood fluke</name>
    <dbReference type="NCBI Taxonomy" id="6182"/>
    <lineage>
        <taxon>Eukaryota</taxon>
        <taxon>Metazoa</taxon>
        <taxon>Spiralia</taxon>
        <taxon>Lophotrochozoa</taxon>
        <taxon>Platyhelminthes</taxon>
        <taxon>Trematoda</taxon>
        <taxon>Digenea</taxon>
        <taxon>Strigeidida</taxon>
        <taxon>Schistosomatoidea</taxon>
        <taxon>Schistosomatidae</taxon>
        <taxon>Schistosoma</taxon>
    </lineage>
</organism>
<dbReference type="InterPro" id="IPR032777">
    <property type="entry name" value="DUF4515"/>
</dbReference>
<dbReference type="PANTHER" id="PTHR14845:SF0">
    <property type="entry name" value="DUF4515 DOMAIN-CONTAINING PROTEIN"/>
    <property type="match status" value="1"/>
</dbReference>
<accession>A0A4Z2CTZ2</accession>